<evidence type="ECO:0000313" key="2">
    <source>
        <dbReference type="Proteomes" id="UP000078200"/>
    </source>
</evidence>
<accession>A0A1A9USC5</accession>
<name>A0A1A9USC5_GLOAU</name>
<dbReference type="AlphaFoldDB" id="A0A1A9USC5"/>
<organism evidence="1 2">
    <name type="scientific">Glossina austeni</name>
    <name type="common">Savannah tsetse fly</name>
    <dbReference type="NCBI Taxonomy" id="7395"/>
    <lineage>
        <taxon>Eukaryota</taxon>
        <taxon>Metazoa</taxon>
        <taxon>Ecdysozoa</taxon>
        <taxon>Arthropoda</taxon>
        <taxon>Hexapoda</taxon>
        <taxon>Insecta</taxon>
        <taxon>Pterygota</taxon>
        <taxon>Neoptera</taxon>
        <taxon>Endopterygota</taxon>
        <taxon>Diptera</taxon>
        <taxon>Brachycera</taxon>
        <taxon>Muscomorpha</taxon>
        <taxon>Hippoboscoidea</taxon>
        <taxon>Glossinidae</taxon>
        <taxon>Glossina</taxon>
    </lineage>
</organism>
<proteinExistence type="predicted"/>
<protein>
    <submittedName>
        <fullName evidence="1">Uncharacterized protein</fullName>
    </submittedName>
</protein>
<dbReference type="VEuPathDB" id="VectorBase:GAUT013697"/>
<dbReference type="EnsemblMetazoa" id="GAUT013697-RA">
    <property type="protein sequence ID" value="GAUT013697-PA"/>
    <property type="gene ID" value="GAUT013697"/>
</dbReference>
<keyword evidence="2" id="KW-1185">Reference proteome</keyword>
<sequence length="103" mass="12142">MTPSIPLKHSYYNSRLIVVRILKTCWLYKYLLYRLAFDNNTAIWSIIVQEMHNHCGSFGLNKLRFNLIKTGENGSASVLRTPDICMNMHKISYQKRQLQYTVE</sequence>
<reference evidence="1" key="1">
    <citation type="submission" date="2020-05" db="UniProtKB">
        <authorList>
            <consortium name="EnsemblMetazoa"/>
        </authorList>
    </citation>
    <scope>IDENTIFICATION</scope>
    <source>
        <strain evidence="1">TTRI</strain>
    </source>
</reference>
<evidence type="ECO:0000313" key="1">
    <source>
        <dbReference type="EnsemblMetazoa" id="GAUT013697-PA"/>
    </source>
</evidence>
<dbReference type="Proteomes" id="UP000078200">
    <property type="component" value="Unassembled WGS sequence"/>
</dbReference>